<accession>A0AAD7D1W4</accession>
<feature type="region of interest" description="Disordered" evidence="1">
    <location>
        <begin position="49"/>
        <end position="72"/>
    </location>
</feature>
<evidence type="ECO:0000256" key="1">
    <source>
        <dbReference type="SAM" id="MobiDB-lite"/>
    </source>
</evidence>
<dbReference type="EMBL" id="JARKIE010000152">
    <property type="protein sequence ID" value="KAJ7675131.1"/>
    <property type="molecule type" value="Genomic_DNA"/>
</dbReference>
<sequence>MCPDKNWEIWDVRDLAFKGKIRGPVESSRVPKAPTGRGYFWLPSSLRTTNADGSPSDRSFSKPKFEHAQDSRDEGLWTPLCFSVTCDGRQQGRYRRGNFGGHGGAKLPRARCTVHAEYFQPNGGYKVHWWDRAEQKREVQERNSVYNAGIEPSCQGA</sequence>
<evidence type="ECO:0000313" key="3">
    <source>
        <dbReference type="Proteomes" id="UP001221757"/>
    </source>
</evidence>
<proteinExistence type="predicted"/>
<evidence type="ECO:0000313" key="2">
    <source>
        <dbReference type="EMBL" id="KAJ7675131.1"/>
    </source>
</evidence>
<name>A0AAD7D1W4_MYCRO</name>
<gene>
    <name evidence="2" type="ORF">B0H17DRAFT_1140445</name>
</gene>
<feature type="compositionally biased region" description="Basic and acidic residues" evidence="1">
    <location>
        <begin position="59"/>
        <end position="72"/>
    </location>
</feature>
<protein>
    <submittedName>
        <fullName evidence="2">Uncharacterized protein</fullName>
    </submittedName>
</protein>
<dbReference type="Proteomes" id="UP001221757">
    <property type="component" value="Unassembled WGS sequence"/>
</dbReference>
<comment type="caution">
    <text evidence="2">The sequence shown here is derived from an EMBL/GenBank/DDBJ whole genome shotgun (WGS) entry which is preliminary data.</text>
</comment>
<feature type="compositionally biased region" description="Polar residues" evidence="1">
    <location>
        <begin position="49"/>
        <end position="58"/>
    </location>
</feature>
<reference evidence="2" key="1">
    <citation type="submission" date="2023-03" db="EMBL/GenBank/DDBJ databases">
        <title>Massive genome expansion in bonnet fungi (Mycena s.s.) driven by repeated elements and novel gene families across ecological guilds.</title>
        <authorList>
            <consortium name="Lawrence Berkeley National Laboratory"/>
            <person name="Harder C.B."/>
            <person name="Miyauchi S."/>
            <person name="Viragh M."/>
            <person name="Kuo A."/>
            <person name="Thoen E."/>
            <person name="Andreopoulos B."/>
            <person name="Lu D."/>
            <person name="Skrede I."/>
            <person name="Drula E."/>
            <person name="Henrissat B."/>
            <person name="Morin E."/>
            <person name="Kohler A."/>
            <person name="Barry K."/>
            <person name="LaButti K."/>
            <person name="Morin E."/>
            <person name="Salamov A."/>
            <person name="Lipzen A."/>
            <person name="Mereny Z."/>
            <person name="Hegedus B."/>
            <person name="Baldrian P."/>
            <person name="Stursova M."/>
            <person name="Weitz H."/>
            <person name="Taylor A."/>
            <person name="Grigoriev I.V."/>
            <person name="Nagy L.G."/>
            <person name="Martin F."/>
            <person name="Kauserud H."/>
        </authorList>
    </citation>
    <scope>NUCLEOTIDE SEQUENCE</scope>
    <source>
        <strain evidence="2">CBHHK067</strain>
    </source>
</reference>
<organism evidence="2 3">
    <name type="scientific">Mycena rosella</name>
    <name type="common">Pink bonnet</name>
    <name type="synonym">Agaricus rosellus</name>
    <dbReference type="NCBI Taxonomy" id="1033263"/>
    <lineage>
        <taxon>Eukaryota</taxon>
        <taxon>Fungi</taxon>
        <taxon>Dikarya</taxon>
        <taxon>Basidiomycota</taxon>
        <taxon>Agaricomycotina</taxon>
        <taxon>Agaricomycetes</taxon>
        <taxon>Agaricomycetidae</taxon>
        <taxon>Agaricales</taxon>
        <taxon>Marasmiineae</taxon>
        <taxon>Mycenaceae</taxon>
        <taxon>Mycena</taxon>
    </lineage>
</organism>
<dbReference type="AlphaFoldDB" id="A0AAD7D1W4"/>
<keyword evidence="3" id="KW-1185">Reference proteome</keyword>